<feature type="region of interest" description="Disordered" evidence="8">
    <location>
        <begin position="482"/>
        <end position="502"/>
    </location>
</feature>
<evidence type="ECO:0000256" key="5">
    <source>
        <dbReference type="ARBA" id="ARBA00022691"/>
    </source>
</evidence>
<dbReference type="InterPro" id="IPR035965">
    <property type="entry name" value="PAS-like_dom_sf"/>
</dbReference>
<feature type="compositionally biased region" description="Basic and acidic residues" evidence="8">
    <location>
        <begin position="489"/>
        <end position="501"/>
    </location>
</feature>
<feature type="active site" evidence="6">
    <location>
        <position position="37"/>
    </location>
</feature>
<evidence type="ECO:0000256" key="4">
    <source>
        <dbReference type="ARBA" id="ARBA00022679"/>
    </source>
</evidence>
<dbReference type="CDD" id="cd16434">
    <property type="entry name" value="CheB-CheR_fusion"/>
    <property type="match status" value="1"/>
</dbReference>
<keyword evidence="3" id="KW-0489">Methyltransferase</keyword>
<dbReference type="PRINTS" id="PR00996">
    <property type="entry name" value="CHERMTFRASE"/>
</dbReference>
<feature type="coiled-coil region" evidence="7">
    <location>
        <begin position="657"/>
        <end position="737"/>
    </location>
</feature>
<comment type="catalytic activity">
    <reaction evidence="1">
        <text>L-glutamyl-[protein] + S-adenosyl-L-methionine = [protein]-L-glutamate 5-O-methyl ester + S-adenosyl-L-homocysteine</text>
        <dbReference type="Rhea" id="RHEA:24452"/>
        <dbReference type="Rhea" id="RHEA-COMP:10208"/>
        <dbReference type="Rhea" id="RHEA-COMP:10311"/>
        <dbReference type="ChEBI" id="CHEBI:29973"/>
        <dbReference type="ChEBI" id="CHEBI:57856"/>
        <dbReference type="ChEBI" id="CHEBI:59789"/>
        <dbReference type="ChEBI" id="CHEBI:82795"/>
        <dbReference type="EC" id="2.1.1.80"/>
    </reaction>
</comment>
<keyword evidence="5" id="KW-0949">S-adenosyl-L-methionine</keyword>
<protein>
    <recommendedName>
        <fullName evidence="2">protein-glutamate O-methyltransferase</fullName>
        <ecNumber evidence="2">2.1.1.80</ecNumber>
    </recommendedName>
</protein>
<evidence type="ECO:0000256" key="1">
    <source>
        <dbReference type="ARBA" id="ARBA00001541"/>
    </source>
</evidence>
<dbReference type="PROSITE" id="PS50122">
    <property type="entry name" value="CHEB"/>
    <property type="match status" value="1"/>
</dbReference>
<proteinExistence type="predicted"/>
<feature type="active site" evidence="6">
    <location>
        <position position="129"/>
    </location>
</feature>
<dbReference type="SUPFAM" id="SSF52738">
    <property type="entry name" value="Methylesterase CheB, C-terminal domain"/>
    <property type="match status" value="1"/>
</dbReference>
<sequence>MKRVVALGASAGGLAALEQFFTGLPLRTGMAFLVVTHMDPTQPTMLSQLLQRVTALPVSEAEQDQRILPDHVYVIPPNKSMTLTADRLQLAEPMQPRGLRLPINTLFDSLAQAWGPRAVAIVLTGMGVDGTTGLRQVKAAGGLTMAQAPASAQFDTMPCSAIQSGCVDFQGTPELLAQHLLQDGNEPLVSGAKEHHPSTLSARDLDGILQLLKSSGRHDFSRYKRSTLNRRIERRIGVHKLDSYAAYEKLLSEQPQELDLLMKELLIGVTGFFRDRTVWQRLQSELLPQLLAAQVNGYQFRAWVAGCSTGEEAYSLAIAFTEAQAGLPERSASSLQIFASDLSADAIERARRGVYSNAISGEMSAQRLQRFFKLEQGQYRVVGSIREMLVFAKHDLNADPPFTKLDLLSCRNLLIYFTVPLQNRLLPLFHYSLRPGGVLLLGSSESIGRYGALFEPLDAQLRIYRRRDNVGGKLLADFPIRANSRKPPRSKEPLLTDDASHKAPNLQTTAESILLQEFAPPAVVVNAQGDILYINGRTGKYLEPAAGRANWNIHVMARDGLRSALDGGLRQALAQQAPVLLQGLFVQEGADRLGVDISLRKLPDADEAGQALLLVAFNAQATQPTAAADATETNVSAAKPPAHGRRNAALLEAEAGLQRSKQELGLLREDMKVMQEELQASNEELQSTNEELQSTNEELTSSKEELQSMNEELQAINVELQTKLDDLELAQSDMKNLLNSTEIATLFLDKEMNVRRFTEQAKKIFKLRDSDVGRPLGDLSSTLDFPDLQNDARETLRSLASSEKQVPTADQRWLSVRTMPYRNLNDQILGVVITFVDISASKQLEARLLAAQQNPVPTPLANSDPASPPTA</sequence>
<evidence type="ECO:0000256" key="8">
    <source>
        <dbReference type="SAM" id="MobiDB-lite"/>
    </source>
</evidence>
<dbReference type="CDD" id="cd00130">
    <property type="entry name" value="PAS"/>
    <property type="match status" value="1"/>
</dbReference>
<dbReference type="Gene3D" id="3.30.450.20">
    <property type="entry name" value="PAS domain"/>
    <property type="match status" value="1"/>
</dbReference>
<dbReference type="InterPro" id="IPR022641">
    <property type="entry name" value="CheR_N"/>
</dbReference>
<dbReference type="InterPro" id="IPR000014">
    <property type="entry name" value="PAS"/>
</dbReference>
<evidence type="ECO:0000259" key="10">
    <source>
        <dbReference type="PROSITE" id="PS50122"/>
    </source>
</evidence>
<dbReference type="Pfam" id="PF03705">
    <property type="entry name" value="CheR_N"/>
    <property type="match status" value="1"/>
</dbReference>
<dbReference type="InterPro" id="IPR000780">
    <property type="entry name" value="CheR_MeTrfase"/>
</dbReference>
<dbReference type="PROSITE" id="PS50123">
    <property type="entry name" value="CHER"/>
    <property type="match status" value="1"/>
</dbReference>
<dbReference type="PANTHER" id="PTHR24422:SF27">
    <property type="entry name" value="PROTEIN-GLUTAMATE O-METHYLTRANSFERASE"/>
    <property type="match status" value="1"/>
</dbReference>
<evidence type="ECO:0000313" key="12">
    <source>
        <dbReference type="EMBL" id="MDC8774451.1"/>
    </source>
</evidence>
<dbReference type="SUPFAM" id="SSF53335">
    <property type="entry name" value="S-adenosyl-L-methionine-dependent methyltransferases"/>
    <property type="match status" value="1"/>
</dbReference>
<evidence type="ECO:0000256" key="7">
    <source>
        <dbReference type="SAM" id="Coils"/>
    </source>
</evidence>
<dbReference type="InterPro" id="IPR022642">
    <property type="entry name" value="CheR_C"/>
</dbReference>
<evidence type="ECO:0000256" key="2">
    <source>
        <dbReference type="ARBA" id="ARBA00012534"/>
    </source>
</evidence>
<dbReference type="SUPFAM" id="SSF55785">
    <property type="entry name" value="PYP-like sensor domain (PAS domain)"/>
    <property type="match status" value="1"/>
</dbReference>
<evidence type="ECO:0000259" key="9">
    <source>
        <dbReference type="PROSITE" id="PS50113"/>
    </source>
</evidence>
<dbReference type="PROSITE" id="PS50113">
    <property type="entry name" value="PAC"/>
    <property type="match status" value="1"/>
</dbReference>
<dbReference type="Pfam" id="PF01739">
    <property type="entry name" value="CheR"/>
    <property type="match status" value="1"/>
</dbReference>
<dbReference type="Pfam" id="PF13596">
    <property type="entry name" value="PAS_10"/>
    <property type="match status" value="1"/>
</dbReference>
<evidence type="ECO:0000313" key="13">
    <source>
        <dbReference type="Proteomes" id="UP001221189"/>
    </source>
</evidence>
<dbReference type="SUPFAM" id="SSF47757">
    <property type="entry name" value="Chemotaxis receptor methyltransferase CheR, N-terminal domain"/>
    <property type="match status" value="1"/>
</dbReference>
<dbReference type="InterPro" id="IPR000700">
    <property type="entry name" value="PAS-assoc_C"/>
</dbReference>
<dbReference type="InterPro" id="IPR035909">
    <property type="entry name" value="CheB_C"/>
</dbReference>
<dbReference type="InterPro" id="IPR036804">
    <property type="entry name" value="CheR_N_sf"/>
</dbReference>
<feature type="domain" description="PAC" evidence="9">
    <location>
        <begin position="797"/>
        <end position="850"/>
    </location>
</feature>
<evidence type="ECO:0000256" key="3">
    <source>
        <dbReference type="ARBA" id="ARBA00022603"/>
    </source>
</evidence>
<feature type="domain" description="CheR-type methyltransferase" evidence="11">
    <location>
        <begin position="193"/>
        <end position="467"/>
    </location>
</feature>
<dbReference type="EC" id="2.1.1.80" evidence="2"/>
<keyword evidence="4" id="KW-0808">Transferase</keyword>
<reference evidence="12 13" key="1">
    <citation type="submission" date="2022-10" db="EMBL/GenBank/DDBJ databases">
        <title>Paucibacter sp. hw1 Genome sequencing.</title>
        <authorList>
            <person name="Park S."/>
        </authorList>
    </citation>
    <scope>NUCLEOTIDE SEQUENCE [LARGE SCALE GENOMIC DNA]</scope>
    <source>
        <strain evidence="13">hw1</strain>
    </source>
</reference>
<evidence type="ECO:0000256" key="6">
    <source>
        <dbReference type="PROSITE-ProRule" id="PRU00050"/>
    </source>
</evidence>
<comment type="caution">
    <text evidence="12">The sequence shown here is derived from an EMBL/GenBank/DDBJ whole genome shotgun (WGS) entry which is preliminary data.</text>
</comment>
<dbReference type="Gene3D" id="1.10.155.10">
    <property type="entry name" value="Chemotaxis receptor methyltransferase CheR, N-terminal domain"/>
    <property type="match status" value="1"/>
</dbReference>
<evidence type="ECO:0000259" key="11">
    <source>
        <dbReference type="PROSITE" id="PS50123"/>
    </source>
</evidence>
<dbReference type="PANTHER" id="PTHR24422">
    <property type="entry name" value="CHEMOTAXIS PROTEIN METHYLTRANSFERASE"/>
    <property type="match status" value="1"/>
</dbReference>
<gene>
    <name evidence="12" type="ORF">PRZ03_23045</name>
</gene>
<name>A0ABT5KNN6_9BURK</name>
<dbReference type="Pfam" id="PF01339">
    <property type="entry name" value="CheB_methylest"/>
    <property type="match status" value="1"/>
</dbReference>
<dbReference type="InterPro" id="IPR050903">
    <property type="entry name" value="Bact_Chemotaxis_MeTrfase"/>
</dbReference>
<organism evidence="12 13">
    <name type="scientific">Roseateles albus</name>
    <dbReference type="NCBI Taxonomy" id="2987525"/>
    <lineage>
        <taxon>Bacteria</taxon>
        <taxon>Pseudomonadati</taxon>
        <taxon>Pseudomonadota</taxon>
        <taxon>Betaproteobacteria</taxon>
        <taxon>Burkholderiales</taxon>
        <taxon>Sphaerotilaceae</taxon>
        <taxon>Roseateles</taxon>
    </lineage>
</organism>
<keyword evidence="6" id="KW-0145">Chemotaxis</keyword>
<dbReference type="SMART" id="SM00138">
    <property type="entry name" value="MeTrc"/>
    <property type="match status" value="1"/>
</dbReference>
<accession>A0ABT5KNN6</accession>
<keyword evidence="6" id="KW-0378">Hydrolase</keyword>
<feature type="domain" description="CheB-type methylesterase" evidence="10">
    <location>
        <begin position="1"/>
        <end position="167"/>
    </location>
</feature>
<dbReference type="InterPro" id="IPR000673">
    <property type="entry name" value="Sig_transdc_resp-reg_Me-estase"/>
</dbReference>
<dbReference type="EMBL" id="JAQQXT010000022">
    <property type="protein sequence ID" value="MDC8774451.1"/>
    <property type="molecule type" value="Genomic_DNA"/>
</dbReference>
<dbReference type="InterPro" id="IPR029063">
    <property type="entry name" value="SAM-dependent_MTases_sf"/>
</dbReference>
<dbReference type="Gene3D" id="3.40.50.180">
    <property type="entry name" value="Methylesterase CheB, C-terminal domain"/>
    <property type="match status" value="1"/>
</dbReference>
<feature type="active site" evidence="6">
    <location>
        <position position="10"/>
    </location>
</feature>
<dbReference type="Gene3D" id="3.40.50.150">
    <property type="entry name" value="Vaccinia Virus protein VP39"/>
    <property type="match status" value="1"/>
</dbReference>
<keyword evidence="13" id="KW-1185">Reference proteome</keyword>
<dbReference type="Proteomes" id="UP001221189">
    <property type="component" value="Unassembled WGS sequence"/>
</dbReference>
<keyword evidence="7" id="KW-0175">Coiled coil</keyword>